<evidence type="ECO:0000313" key="3">
    <source>
        <dbReference type="EMBL" id="KAK7230733.1"/>
    </source>
</evidence>
<dbReference type="SUPFAM" id="SSF47473">
    <property type="entry name" value="EF-hand"/>
    <property type="match status" value="1"/>
</dbReference>
<feature type="region of interest" description="Disordered" evidence="2">
    <location>
        <begin position="77"/>
        <end position="178"/>
    </location>
</feature>
<evidence type="ECO:0000256" key="1">
    <source>
        <dbReference type="ARBA" id="ARBA00022837"/>
    </source>
</evidence>
<feature type="compositionally biased region" description="Low complexity" evidence="2">
    <location>
        <begin position="321"/>
        <end position="339"/>
    </location>
</feature>
<evidence type="ECO:0000256" key="2">
    <source>
        <dbReference type="SAM" id="MobiDB-lite"/>
    </source>
</evidence>
<feature type="region of interest" description="Disordered" evidence="2">
    <location>
        <begin position="321"/>
        <end position="352"/>
    </location>
</feature>
<dbReference type="InterPro" id="IPR018247">
    <property type="entry name" value="EF_Hand_1_Ca_BS"/>
</dbReference>
<dbReference type="InterPro" id="IPR011992">
    <property type="entry name" value="EF-hand-dom_pair"/>
</dbReference>
<dbReference type="PROSITE" id="PS00018">
    <property type="entry name" value="EF_HAND_1"/>
    <property type="match status" value="2"/>
</dbReference>
<organism evidence="3 4">
    <name type="scientific">Aureococcus anophagefferens</name>
    <name type="common">Harmful bloom alga</name>
    <dbReference type="NCBI Taxonomy" id="44056"/>
    <lineage>
        <taxon>Eukaryota</taxon>
        <taxon>Sar</taxon>
        <taxon>Stramenopiles</taxon>
        <taxon>Ochrophyta</taxon>
        <taxon>Pelagophyceae</taxon>
        <taxon>Pelagomonadales</taxon>
        <taxon>Pelagomonadaceae</taxon>
        <taxon>Aureococcus</taxon>
    </lineage>
</organism>
<keyword evidence="4" id="KW-1185">Reference proteome</keyword>
<feature type="region of interest" description="Disordered" evidence="2">
    <location>
        <begin position="1"/>
        <end position="21"/>
    </location>
</feature>
<evidence type="ECO:0000313" key="4">
    <source>
        <dbReference type="Proteomes" id="UP001363151"/>
    </source>
</evidence>
<comment type="caution">
    <text evidence="3">The sequence shown here is derived from an EMBL/GenBank/DDBJ whole genome shotgun (WGS) entry which is preliminary data.</text>
</comment>
<dbReference type="Proteomes" id="UP001363151">
    <property type="component" value="Unassembled WGS sequence"/>
</dbReference>
<name>A0ABR1FH80_AURAN</name>
<gene>
    <name evidence="3" type="ORF">SO694_00172041</name>
</gene>
<feature type="compositionally biased region" description="Low complexity" evidence="2">
    <location>
        <begin position="98"/>
        <end position="119"/>
    </location>
</feature>
<protein>
    <recommendedName>
        <fullName evidence="5">Calmodulin</fullName>
    </recommendedName>
</protein>
<sequence length="823" mass="85651">MRGSFRPPGGRFDMQPPSRGVDITTLADWSESVDAGPKVGVGVSAARAMRLGGAGKRFVAARETRAVKALLAAQADARHGVPVVQASAPPSPAKSRGRPASLALRRASARTSRARSPATHFSDDDVSSVAPPKSPRRGGGDGDGDSGDAGGDSGAAAPPPEEPAAAPPRPTLGRTVGRDTRLSLAVPVSKEFASLSLPPAGWPVIGEPTEGWAPWAVEGRRRGRVRRAAAAAARRRRPPPPPPPPPSDASAHETAGAAYGAADAAGADGAGVDGAGADGAGVDGAGGAVDAAAADGAGAGVAVDGAGAVAAAAEGGASQAASPAGAAASPGAASPGAGAAPPPPGSGARRARALASRCSDALTLAALAAAHHLARSPEVLEDLGAAGLGPAVLDALADGELRPDAFELGKIAHGTLALELLVRTYSGDWRALVAASLPKDHGVSSQLVHDGEALSPFLLFLRGAKRALRRCAGDVEATEACAALLHALTAAASDAELAHMLNGEHRVVEALAGADSKRRESQYLRTAIRTGLGNLALANQPTMEELLLRLRGPGAAKTDAELARERMEGAMDDAEKQFMDLPSETHAQNIMDICDRVVKNDKLTISELQIGLDDAVYGEVVAWILGDRHRVFREIDADHSHTLELAEIVRAVDLFKQLREDERAREDYDREMAVREAEDLAAGVARDRARRESYATAKRLRAESAARRRSPAEVAARGIMRHCDVQDANRELTISELQGGLVNTQYSNFLSWLVHRSHFGKFDANKTHTLNLEELTLSVVAYLEAYPDDEAIAAPSRPQSREVPRTPSDLPDRFQNSRTNVRT</sequence>
<accession>A0ABR1FH80</accession>
<dbReference type="EMBL" id="JBBJCI010000425">
    <property type="protein sequence ID" value="KAK7230733.1"/>
    <property type="molecule type" value="Genomic_DNA"/>
</dbReference>
<feature type="compositionally biased region" description="Basic residues" evidence="2">
    <location>
        <begin position="221"/>
        <end position="238"/>
    </location>
</feature>
<feature type="region of interest" description="Disordered" evidence="2">
    <location>
        <begin position="791"/>
        <end position="823"/>
    </location>
</feature>
<feature type="region of interest" description="Disordered" evidence="2">
    <location>
        <begin position="191"/>
        <end position="257"/>
    </location>
</feature>
<feature type="compositionally biased region" description="Polar residues" evidence="2">
    <location>
        <begin position="814"/>
        <end position="823"/>
    </location>
</feature>
<proteinExistence type="predicted"/>
<dbReference type="Gene3D" id="1.10.238.10">
    <property type="entry name" value="EF-hand"/>
    <property type="match status" value="1"/>
</dbReference>
<reference evidence="3 4" key="1">
    <citation type="submission" date="2024-03" db="EMBL/GenBank/DDBJ databases">
        <title>Aureococcus anophagefferens CCMP1851 and Kratosvirus quantuckense: Draft genome of a second virus-susceptible host strain in the model system.</title>
        <authorList>
            <person name="Chase E."/>
            <person name="Truchon A.R."/>
            <person name="Schepens W."/>
            <person name="Wilhelm S.W."/>
        </authorList>
    </citation>
    <scope>NUCLEOTIDE SEQUENCE [LARGE SCALE GENOMIC DNA]</scope>
    <source>
        <strain evidence="3 4">CCMP1851</strain>
    </source>
</reference>
<keyword evidence="1" id="KW-0106">Calcium</keyword>
<feature type="compositionally biased region" description="Pro residues" evidence="2">
    <location>
        <begin position="157"/>
        <end position="170"/>
    </location>
</feature>
<evidence type="ECO:0008006" key="5">
    <source>
        <dbReference type="Google" id="ProtNLM"/>
    </source>
</evidence>